<reference evidence="2" key="1">
    <citation type="journal article" date="2021" name="Microb. Physiol.">
        <title>Proteogenomic Insights into the Physiology of Marine, Sulfate-Reducing, Filamentous Desulfonema limicola and Desulfonema magnum.</title>
        <authorList>
            <person name="Schnaars V."/>
            <person name="Wohlbrand L."/>
            <person name="Scheve S."/>
            <person name="Hinrichs C."/>
            <person name="Reinhardt R."/>
            <person name="Rabus R."/>
        </authorList>
    </citation>
    <scope>NUCLEOTIDE SEQUENCE</scope>
    <source>
        <strain evidence="2">5ac10</strain>
    </source>
</reference>
<dbReference type="Pfam" id="PF00581">
    <property type="entry name" value="Rhodanese"/>
    <property type="match status" value="1"/>
</dbReference>
<dbReference type="InterPro" id="IPR036873">
    <property type="entry name" value="Rhodanese-like_dom_sf"/>
</dbReference>
<dbReference type="Proteomes" id="UP000663720">
    <property type="component" value="Chromosome"/>
</dbReference>
<proteinExistence type="predicted"/>
<dbReference type="SUPFAM" id="SSF52821">
    <property type="entry name" value="Rhodanese/Cell cycle control phosphatase"/>
    <property type="match status" value="1"/>
</dbReference>
<dbReference type="InterPro" id="IPR001763">
    <property type="entry name" value="Rhodanese-like_dom"/>
</dbReference>
<dbReference type="SMART" id="SM00450">
    <property type="entry name" value="RHOD"/>
    <property type="match status" value="1"/>
</dbReference>
<protein>
    <recommendedName>
        <fullName evidence="1">Rhodanese domain-containing protein</fullName>
    </recommendedName>
</protein>
<dbReference type="EMBL" id="CP061799">
    <property type="protein sequence ID" value="QTA78231.1"/>
    <property type="molecule type" value="Genomic_DNA"/>
</dbReference>
<accession>A0A975B3S2</accession>
<organism evidence="2 3">
    <name type="scientific">Desulfonema limicola</name>
    <dbReference type="NCBI Taxonomy" id="45656"/>
    <lineage>
        <taxon>Bacteria</taxon>
        <taxon>Pseudomonadati</taxon>
        <taxon>Thermodesulfobacteriota</taxon>
        <taxon>Desulfobacteria</taxon>
        <taxon>Desulfobacterales</taxon>
        <taxon>Desulfococcaceae</taxon>
        <taxon>Desulfonema</taxon>
    </lineage>
</organism>
<dbReference type="Gene3D" id="3.40.250.10">
    <property type="entry name" value="Rhodanese-like domain"/>
    <property type="match status" value="1"/>
</dbReference>
<keyword evidence="3" id="KW-1185">Reference proteome</keyword>
<evidence type="ECO:0000259" key="1">
    <source>
        <dbReference type="PROSITE" id="PS50206"/>
    </source>
</evidence>
<evidence type="ECO:0000313" key="3">
    <source>
        <dbReference type="Proteomes" id="UP000663720"/>
    </source>
</evidence>
<sequence>MGKKKFIIVLTVFFLLTGFATLSFGFETDIPEKKQTKLGLYITAREAYIKWLSDPGNVKIIDCRTPEEYIFIGHAPMACNIPNEFVTHKFDEKKKPVMEPNPDYLSLVKKKFSSDDIILIMCRSGARSANSVNILEEAGFKRVYNITDGFEGDEVKDPLSTFNGKRLRNGWKNAGNPWTYDIDTNLAYSPEAKIE</sequence>
<dbReference type="PROSITE" id="PS50206">
    <property type="entry name" value="RHODANESE_3"/>
    <property type="match status" value="1"/>
</dbReference>
<dbReference type="PANTHER" id="PTHR45431:SF3">
    <property type="entry name" value="RHODANESE-LIKE DOMAIN-CONTAINING PROTEIN 15, CHLOROPLASTIC"/>
    <property type="match status" value="1"/>
</dbReference>
<feature type="domain" description="Rhodanese" evidence="1">
    <location>
        <begin position="54"/>
        <end position="161"/>
    </location>
</feature>
<dbReference type="RefSeq" id="WP_207690118.1">
    <property type="nucleotide sequence ID" value="NZ_CP061799.1"/>
</dbReference>
<dbReference type="PANTHER" id="PTHR45431">
    <property type="entry name" value="RHODANESE-LIKE DOMAIN-CONTAINING PROTEIN 15, CHLOROPLASTIC"/>
    <property type="match status" value="1"/>
</dbReference>
<dbReference type="InterPro" id="IPR052367">
    <property type="entry name" value="Thiosulfate_ST/Rhodanese-like"/>
</dbReference>
<name>A0A975B3S2_9BACT</name>
<dbReference type="AlphaFoldDB" id="A0A975B3S2"/>
<gene>
    <name evidence="2" type="ORF">dnl_04500</name>
</gene>
<dbReference type="KEGG" id="dli:dnl_04500"/>
<evidence type="ECO:0000313" key="2">
    <source>
        <dbReference type="EMBL" id="QTA78231.1"/>
    </source>
</evidence>